<name>A0A449AA10_9BACT</name>
<gene>
    <name evidence="1" type="ORF">NCTC10122_00653</name>
</gene>
<protein>
    <submittedName>
        <fullName evidence="1">Uncharacterized protein</fullName>
    </submittedName>
</protein>
<accession>A0A449AA10</accession>
<sequence length="227" mass="27535">MIGMKIHQLLHLYLASQNKIDSIELFNQKAKNTFIDLCFLLNKSKYWNFNKLKNTFNFLYLSNYLVQFFLNRQVFEFTDNDEINKFILFVKEISLINEYYAEGYQFIKLFIESVEKDIFIKHIGKEINSNIKNRSQFYNRLIENSKSSNRNVQSFQWTFITQSEKEIFLHKFYEKLNNENKRLLNEMISDFQEGEQEKSIDIRLLLLYELSKNMEKYYAKAKQDECN</sequence>
<evidence type="ECO:0000313" key="1">
    <source>
        <dbReference type="EMBL" id="VEU61061.1"/>
    </source>
</evidence>
<evidence type="ECO:0000313" key="2">
    <source>
        <dbReference type="Proteomes" id="UP000290942"/>
    </source>
</evidence>
<dbReference type="NCBIfam" id="NF045994">
    <property type="entry name" value="MAG4530_fam"/>
    <property type="match status" value="1"/>
</dbReference>
<dbReference type="Proteomes" id="UP000290942">
    <property type="component" value="Chromosome"/>
</dbReference>
<dbReference type="EMBL" id="LR214970">
    <property type="protein sequence ID" value="VEU61061.1"/>
    <property type="molecule type" value="Genomic_DNA"/>
</dbReference>
<proteinExistence type="predicted"/>
<dbReference type="AlphaFoldDB" id="A0A449AA10"/>
<reference evidence="1 2" key="1">
    <citation type="submission" date="2019-01" db="EMBL/GenBank/DDBJ databases">
        <authorList>
            <consortium name="Pathogen Informatics"/>
        </authorList>
    </citation>
    <scope>NUCLEOTIDE SEQUENCE [LARGE SCALE GENOMIC DNA]</scope>
    <source>
        <strain evidence="1 2">NCTC10122</strain>
    </source>
</reference>
<organism evidence="1 2">
    <name type="scientific">Mycoplasmopsis bovigenitalium</name>
    <dbReference type="NCBI Taxonomy" id="2112"/>
    <lineage>
        <taxon>Bacteria</taxon>
        <taxon>Bacillati</taxon>
        <taxon>Mycoplasmatota</taxon>
        <taxon>Mycoplasmoidales</taxon>
        <taxon>Metamycoplasmataceae</taxon>
        <taxon>Mycoplasmopsis</taxon>
    </lineage>
</organism>